<dbReference type="GO" id="GO:0005737">
    <property type="term" value="C:cytoplasm"/>
    <property type="evidence" value="ECO:0007669"/>
    <property type="project" value="TreeGrafter"/>
</dbReference>
<dbReference type="KEGG" id="taut:V4D30_05705"/>
<reference evidence="3" key="1">
    <citation type="submission" date="2024-01" db="EMBL/GenBank/DDBJ databases">
        <title>The first autotrophic representatives of the genus Thermodesulfovibrio.</title>
        <authorList>
            <person name="Maltseva A.I."/>
            <person name="Elcheninov A.G."/>
            <person name="Kublanov I.V."/>
            <person name="Lebedinsky A.V."/>
            <person name="Frolov E.N."/>
        </authorList>
    </citation>
    <scope>NUCLEOTIDE SEQUENCE</scope>
    <source>
        <strain evidence="3">3907-1M</strain>
    </source>
</reference>
<dbReference type="Pfam" id="PF02594">
    <property type="entry name" value="DUF167"/>
    <property type="match status" value="1"/>
</dbReference>
<evidence type="ECO:0000256" key="1">
    <source>
        <dbReference type="ARBA" id="ARBA00010364"/>
    </source>
</evidence>
<proteinExistence type="inferred from homology"/>
<accession>A0AAU8GW26</accession>
<dbReference type="PANTHER" id="PTHR13420:SF7">
    <property type="entry name" value="UPF0235 PROTEIN C15ORF40"/>
    <property type="match status" value="1"/>
</dbReference>
<dbReference type="Gene3D" id="3.30.1200.10">
    <property type="entry name" value="YggU-like"/>
    <property type="match status" value="1"/>
</dbReference>
<sequence>MEIPLSKGKDGYTLKVIVKTGARTAGIEGIEGDVLKLKLKSQPHDGLANKELVEILSEILNVPKSKVEIIKGKTSRHKVIKIKEN</sequence>
<dbReference type="SUPFAM" id="SSF69786">
    <property type="entry name" value="YggU-like"/>
    <property type="match status" value="1"/>
</dbReference>
<organism evidence="3">
    <name type="scientific">Thermodesulfovibrio autotrophicus</name>
    <dbReference type="NCBI Taxonomy" id="3118333"/>
    <lineage>
        <taxon>Bacteria</taxon>
        <taxon>Pseudomonadati</taxon>
        <taxon>Nitrospirota</taxon>
        <taxon>Thermodesulfovibrionia</taxon>
        <taxon>Thermodesulfovibrionales</taxon>
        <taxon>Thermodesulfovibrionaceae</taxon>
        <taxon>Thermodesulfovibrio</taxon>
    </lineage>
</organism>
<evidence type="ECO:0000256" key="2">
    <source>
        <dbReference type="HAMAP-Rule" id="MF_00634"/>
    </source>
</evidence>
<name>A0AAU8GW26_9BACT</name>
<dbReference type="PANTHER" id="PTHR13420">
    <property type="entry name" value="UPF0235 PROTEIN C15ORF40"/>
    <property type="match status" value="1"/>
</dbReference>
<comment type="similarity">
    <text evidence="1 2">Belongs to the UPF0235 family.</text>
</comment>
<dbReference type="SMART" id="SM01152">
    <property type="entry name" value="DUF167"/>
    <property type="match status" value="1"/>
</dbReference>
<dbReference type="EMBL" id="CP144373">
    <property type="protein sequence ID" value="XCH45827.1"/>
    <property type="molecule type" value="Genomic_DNA"/>
</dbReference>
<dbReference type="AlphaFoldDB" id="A0AAU8GW26"/>
<dbReference type="NCBIfam" id="TIGR00251">
    <property type="entry name" value="DUF167 family protein"/>
    <property type="match status" value="1"/>
</dbReference>
<protein>
    <recommendedName>
        <fullName evidence="2">UPF0235 protein V4D30_05705</fullName>
    </recommendedName>
</protein>
<gene>
    <name evidence="3" type="ORF">V4D30_05705</name>
</gene>
<dbReference type="HAMAP" id="MF_00634">
    <property type="entry name" value="UPF0235"/>
    <property type="match status" value="1"/>
</dbReference>
<dbReference type="InterPro" id="IPR036591">
    <property type="entry name" value="YggU-like_sf"/>
</dbReference>
<dbReference type="RefSeq" id="WP_353683369.1">
    <property type="nucleotide sequence ID" value="NZ_CP144373.1"/>
</dbReference>
<evidence type="ECO:0000313" key="3">
    <source>
        <dbReference type="EMBL" id="XCH45827.1"/>
    </source>
</evidence>
<dbReference type="InterPro" id="IPR003746">
    <property type="entry name" value="DUF167"/>
</dbReference>